<dbReference type="Proteomes" id="UP000827872">
    <property type="component" value="Linkage Group LG03"/>
</dbReference>
<evidence type="ECO:0000313" key="2">
    <source>
        <dbReference type="Proteomes" id="UP000827872"/>
    </source>
</evidence>
<name>A0ACB8EL53_9SAUR</name>
<protein>
    <submittedName>
        <fullName evidence="1">Uncharacterized protein</fullName>
    </submittedName>
</protein>
<sequence length="107" mass="11610">MGRVQARDGHKVIMKATDLVKRASVKATHTMVATRISSEPSEKVLVGLGTELPEPGDSIPGSCKWRTGSSKSSPSNRVLWILGAVIEDTTLTRDLPPRLSNLRCQTE</sequence>
<evidence type="ECO:0000313" key="1">
    <source>
        <dbReference type="EMBL" id="KAH7993372.1"/>
    </source>
</evidence>
<reference evidence="1" key="1">
    <citation type="submission" date="2021-08" db="EMBL/GenBank/DDBJ databases">
        <title>The first chromosome-level gecko genome reveals the dynamic sex chromosomes of Neotropical dwarf geckos (Sphaerodactylidae: Sphaerodactylus).</title>
        <authorList>
            <person name="Pinto B.J."/>
            <person name="Keating S.E."/>
            <person name="Gamble T."/>
        </authorList>
    </citation>
    <scope>NUCLEOTIDE SEQUENCE</scope>
    <source>
        <strain evidence="1">TG3544</strain>
    </source>
</reference>
<proteinExistence type="predicted"/>
<gene>
    <name evidence="1" type="ORF">K3G42_030783</name>
</gene>
<organism evidence="1 2">
    <name type="scientific">Sphaerodactylus townsendi</name>
    <dbReference type="NCBI Taxonomy" id="933632"/>
    <lineage>
        <taxon>Eukaryota</taxon>
        <taxon>Metazoa</taxon>
        <taxon>Chordata</taxon>
        <taxon>Craniata</taxon>
        <taxon>Vertebrata</taxon>
        <taxon>Euteleostomi</taxon>
        <taxon>Lepidosauria</taxon>
        <taxon>Squamata</taxon>
        <taxon>Bifurcata</taxon>
        <taxon>Gekkota</taxon>
        <taxon>Sphaerodactylidae</taxon>
        <taxon>Sphaerodactylus</taxon>
    </lineage>
</organism>
<comment type="caution">
    <text evidence="1">The sequence shown here is derived from an EMBL/GenBank/DDBJ whole genome shotgun (WGS) entry which is preliminary data.</text>
</comment>
<accession>A0ACB8EL53</accession>
<dbReference type="EMBL" id="CM037616">
    <property type="protein sequence ID" value="KAH7993372.1"/>
    <property type="molecule type" value="Genomic_DNA"/>
</dbReference>
<keyword evidence="2" id="KW-1185">Reference proteome</keyword>